<dbReference type="Proteomes" id="UP000293547">
    <property type="component" value="Unassembled WGS sequence"/>
</dbReference>
<dbReference type="EMBL" id="PDWZ02000001">
    <property type="protein sequence ID" value="KAB2111302.1"/>
    <property type="molecule type" value="Genomic_DNA"/>
</dbReference>
<proteinExistence type="predicted"/>
<gene>
    <name evidence="1" type="ORF">AG0111_0g1956</name>
</gene>
<sequence>MMTIKARFDFSSDFHVFTHYVIAIELFVFAPKESERMDRLYRDLLKNAYARGITEYRTHVDYMDMVQSHYEGPFNQFLDTLEIRLDPHDILSPGKSSIWGVNLRSSGK</sequence>
<protein>
    <submittedName>
        <fullName evidence="1">Uncharacterized protein</fullName>
    </submittedName>
</protein>
<organism evidence="1 2">
    <name type="scientific">Alternaria gaisen</name>
    <dbReference type="NCBI Taxonomy" id="167740"/>
    <lineage>
        <taxon>Eukaryota</taxon>
        <taxon>Fungi</taxon>
        <taxon>Dikarya</taxon>
        <taxon>Ascomycota</taxon>
        <taxon>Pezizomycotina</taxon>
        <taxon>Dothideomycetes</taxon>
        <taxon>Pleosporomycetidae</taxon>
        <taxon>Pleosporales</taxon>
        <taxon>Pleosporineae</taxon>
        <taxon>Pleosporaceae</taxon>
        <taxon>Alternaria</taxon>
        <taxon>Alternaria sect. Alternaria</taxon>
    </lineage>
</organism>
<evidence type="ECO:0000313" key="1">
    <source>
        <dbReference type="EMBL" id="KAB2111302.1"/>
    </source>
</evidence>
<comment type="caution">
    <text evidence="1">The sequence shown here is derived from an EMBL/GenBank/DDBJ whole genome shotgun (WGS) entry which is preliminary data.</text>
</comment>
<accession>A0ACB6G3J9</accession>
<reference evidence="1 2" key="1">
    <citation type="journal article" date="2019" name="bioRxiv">
        <title>Genomics, evolutionary history and diagnostics of the Alternaria alternata species group including apple and Asian pear pathotypes.</title>
        <authorList>
            <person name="Armitage A.D."/>
            <person name="Cockerton H.M."/>
            <person name="Sreenivasaprasad S."/>
            <person name="Woodhall J.W."/>
            <person name="Lane C.R."/>
            <person name="Harrison R.J."/>
            <person name="Clarkson J.P."/>
        </authorList>
    </citation>
    <scope>NUCLEOTIDE SEQUENCE [LARGE SCALE GENOMIC DNA]</scope>
    <source>
        <strain evidence="1 2">FERA 650</strain>
    </source>
</reference>
<keyword evidence="2" id="KW-1185">Reference proteome</keyword>
<evidence type="ECO:0000313" key="2">
    <source>
        <dbReference type="Proteomes" id="UP000293547"/>
    </source>
</evidence>
<name>A0ACB6G3J9_9PLEO</name>